<dbReference type="InterPro" id="IPR027417">
    <property type="entry name" value="P-loop_NTPase"/>
</dbReference>
<dbReference type="PANTHER" id="PTHR10695:SF46">
    <property type="entry name" value="BIFUNCTIONAL COENZYME A SYNTHASE-RELATED"/>
    <property type="match status" value="1"/>
</dbReference>
<feature type="binding site" evidence="3">
    <location>
        <begin position="11"/>
        <end position="16"/>
    </location>
    <ligand>
        <name>ATP</name>
        <dbReference type="ChEBI" id="CHEBI:30616"/>
    </ligand>
</feature>
<dbReference type="PROSITE" id="PS51219">
    <property type="entry name" value="DPCK"/>
    <property type="match status" value="1"/>
</dbReference>
<keyword evidence="3" id="KW-0173">Coenzyme A biosynthesis</keyword>
<dbReference type="RefSeq" id="WP_103201959.1">
    <property type="nucleotide sequence ID" value="NZ_CVTD020000008.1"/>
</dbReference>
<comment type="subcellular location">
    <subcellularLocation>
        <location evidence="3">Cytoplasm</location>
    </subcellularLocation>
</comment>
<comment type="similarity">
    <text evidence="3">Belongs to the CoaE family.</text>
</comment>
<dbReference type="GO" id="GO:0015937">
    <property type="term" value="P:coenzyme A biosynthetic process"/>
    <property type="evidence" value="ECO:0007669"/>
    <property type="project" value="UniProtKB-UniRule"/>
</dbReference>
<dbReference type="PANTHER" id="PTHR10695">
    <property type="entry name" value="DEPHOSPHO-COA KINASE-RELATED"/>
    <property type="match status" value="1"/>
</dbReference>
<accession>A0A0H5SFJ6</accession>
<dbReference type="GO" id="GO:0005737">
    <property type="term" value="C:cytoplasm"/>
    <property type="evidence" value="ECO:0007669"/>
    <property type="project" value="UniProtKB-SubCell"/>
</dbReference>
<dbReference type="HAMAP" id="MF_00376">
    <property type="entry name" value="Dephospho_CoA_kinase"/>
    <property type="match status" value="1"/>
</dbReference>
<name>A0A0H5SFJ6_HERHM</name>
<dbReference type="AlphaFoldDB" id="A0A0H5SFJ6"/>
<keyword evidence="3" id="KW-0963">Cytoplasm</keyword>
<dbReference type="InterPro" id="IPR001977">
    <property type="entry name" value="Depp_CoAkinase"/>
</dbReference>
<keyword evidence="6" id="KW-1185">Reference proteome</keyword>
<dbReference type="Proteomes" id="UP000236497">
    <property type="component" value="Unassembled WGS sequence"/>
</dbReference>
<comment type="catalytic activity">
    <reaction evidence="3">
        <text>3'-dephospho-CoA + ATP = ADP + CoA + H(+)</text>
        <dbReference type="Rhea" id="RHEA:18245"/>
        <dbReference type="ChEBI" id="CHEBI:15378"/>
        <dbReference type="ChEBI" id="CHEBI:30616"/>
        <dbReference type="ChEBI" id="CHEBI:57287"/>
        <dbReference type="ChEBI" id="CHEBI:57328"/>
        <dbReference type="ChEBI" id="CHEBI:456216"/>
        <dbReference type="EC" id="2.7.1.24"/>
    </reaction>
</comment>
<reference evidence="5 6" key="1">
    <citation type="submission" date="2015-06" db="EMBL/GenBank/DDBJ databases">
        <authorList>
            <person name="Wibberg Daniel"/>
        </authorList>
    </citation>
    <scope>NUCLEOTIDE SEQUENCE [LARGE SCALE GENOMIC DNA]</scope>
    <source>
        <strain evidence="5 6">T3/55T</strain>
    </source>
</reference>
<dbReference type="EC" id="2.7.1.24" evidence="3 4"/>
<dbReference type="CDD" id="cd02022">
    <property type="entry name" value="DPCK"/>
    <property type="match status" value="1"/>
</dbReference>
<gene>
    <name evidence="3" type="primary">coaE</name>
    <name evidence="5" type="ORF">HHT355_0601</name>
</gene>
<evidence type="ECO:0000256" key="3">
    <source>
        <dbReference type="HAMAP-Rule" id="MF_00376"/>
    </source>
</evidence>
<dbReference type="EMBL" id="CVTD020000008">
    <property type="protein sequence ID" value="CRZ33805.1"/>
    <property type="molecule type" value="Genomic_DNA"/>
</dbReference>
<evidence type="ECO:0000313" key="5">
    <source>
        <dbReference type="EMBL" id="CRZ33805.1"/>
    </source>
</evidence>
<evidence type="ECO:0000313" key="6">
    <source>
        <dbReference type="Proteomes" id="UP000236497"/>
    </source>
</evidence>
<keyword evidence="1 3" id="KW-0547">Nucleotide-binding</keyword>
<evidence type="ECO:0000256" key="4">
    <source>
        <dbReference type="NCBIfam" id="TIGR00152"/>
    </source>
</evidence>
<sequence length="197" mass="22395">MKVIGITGGIGSGKSLVADIMIKKYNAHFINTDKIAYEQMLPGGVSYKGVVDYFGKEILNKDGTIDRGRLAEIVFNDREKLLKLNSLTHPNVLIEVKNEIEKKRAEKNVPYCIIETALMIESGYDSVCDEVWYVHCPADIRRQRLKNSRGYSDEKIDSIFASQSKEEDFFGKFNKVIYNDGKNEDLEKQIEDLLVCS</sequence>
<comment type="pathway">
    <text evidence="3">Cofactor biosynthesis; coenzyme A biosynthesis; CoA from (R)-pantothenate: step 5/5.</text>
</comment>
<evidence type="ECO:0000256" key="1">
    <source>
        <dbReference type="ARBA" id="ARBA00022741"/>
    </source>
</evidence>
<dbReference type="Pfam" id="PF01121">
    <property type="entry name" value="CoaE"/>
    <property type="match status" value="1"/>
</dbReference>
<dbReference type="OrthoDB" id="9812943at2"/>
<evidence type="ECO:0000256" key="2">
    <source>
        <dbReference type="ARBA" id="ARBA00022840"/>
    </source>
</evidence>
<organism evidence="5 6">
    <name type="scientific">Herbinix hemicellulosilytica</name>
    <dbReference type="NCBI Taxonomy" id="1564487"/>
    <lineage>
        <taxon>Bacteria</taxon>
        <taxon>Bacillati</taxon>
        <taxon>Bacillota</taxon>
        <taxon>Clostridia</taxon>
        <taxon>Lachnospirales</taxon>
        <taxon>Lachnospiraceae</taxon>
        <taxon>Herbinix</taxon>
    </lineage>
</organism>
<dbReference type="GO" id="GO:0004140">
    <property type="term" value="F:dephospho-CoA kinase activity"/>
    <property type="evidence" value="ECO:0007669"/>
    <property type="project" value="UniProtKB-UniRule"/>
</dbReference>
<dbReference type="NCBIfam" id="TIGR00152">
    <property type="entry name" value="dephospho-CoA kinase"/>
    <property type="match status" value="1"/>
</dbReference>
<keyword evidence="3" id="KW-0808">Transferase</keyword>
<dbReference type="Gene3D" id="3.40.50.300">
    <property type="entry name" value="P-loop containing nucleotide triphosphate hydrolases"/>
    <property type="match status" value="1"/>
</dbReference>
<dbReference type="GO" id="GO:0005524">
    <property type="term" value="F:ATP binding"/>
    <property type="evidence" value="ECO:0007669"/>
    <property type="project" value="UniProtKB-UniRule"/>
</dbReference>
<proteinExistence type="inferred from homology"/>
<dbReference type="UniPathway" id="UPA00241">
    <property type="reaction ID" value="UER00356"/>
</dbReference>
<keyword evidence="3" id="KW-0418">Kinase</keyword>
<comment type="function">
    <text evidence="3">Catalyzes the phosphorylation of the 3'-hydroxyl group of dephosphocoenzyme A to form coenzyme A.</text>
</comment>
<dbReference type="SUPFAM" id="SSF52540">
    <property type="entry name" value="P-loop containing nucleoside triphosphate hydrolases"/>
    <property type="match status" value="1"/>
</dbReference>
<keyword evidence="2 3" id="KW-0067">ATP-binding</keyword>
<protein>
    <recommendedName>
        <fullName evidence="3 4">Dephospho-CoA kinase</fullName>
        <ecNumber evidence="3 4">2.7.1.24</ecNumber>
    </recommendedName>
    <alternativeName>
        <fullName evidence="3">Dephosphocoenzyme A kinase</fullName>
    </alternativeName>
</protein>